<dbReference type="PANTHER" id="PTHR12668:SF43">
    <property type="entry name" value="TRANSMEMBRANE PROTEIN 14 HOMOLOG"/>
    <property type="match status" value="1"/>
</dbReference>
<name>A0A023EFJ0_AEDAL</name>
<dbReference type="AlphaFoldDB" id="A0A023EFJ0"/>
<evidence type="ECO:0000313" key="8">
    <source>
        <dbReference type="EnsemblMetazoa" id="AALFPA23_004001.P4732"/>
    </source>
</evidence>
<feature type="transmembrane region" description="Helical" evidence="6">
    <location>
        <begin position="53"/>
        <end position="72"/>
    </location>
</feature>
<comment type="similarity">
    <text evidence="2">Belongs to the TMEM14 family.</text>
</comment>
<keyword evidence="4 6" id="KW-1133">Transmembrane helix</keyword>
<dbReference type="OMA" id="TKIIFGM"/>
<dbReference type="InterPro" id="IPR005349">
    <property type="entry name" value="TMEM14"/>
</dbReference>
<proteinExistence type="evidence at transcript level"/>
<dbReference type="Proteomes" id="UP000069940">
    <property type="component" value="Unassembled WGS sequence"/>
</dbReference>
<feature type="transmembrane region" description="Helical" evidence="6">
    <location>
        <begin position="78"/>
        <end position="99"/>
    </location>
</feature>
<protein>
    <submittedName>
        <fullName evidence="7 8">Uncharacterized protein</fullName>
    </submittedName>
</protein>
<dbReference type="GO" id="GO:0031966">
    <property type="term" value="C:mitochondrial membrane"/>
    <property type="evidence" value="ECO:0007669"/>
    <property type="project" value="TreeGrafter"/>
</dbReference>
<feature type="transmembrane region" description="Helical" evidence="6">
    <location>
        <begin position="30"/>
        <end position="46"/>
    </location>
</feature>
<evidence type="ECO:0000256" key="5">
    <source>
        <dbReference type="ARBA" id="ARBA00023136"/>
    </source>
</evidence>
<evidence type="ECO:0000313" key="7">
    <source>
        <dbReference type="EMBL" id="JAC07565.1"/>
    </source>
</evidence>
<dbReference type="Gene3D" id="1.10.10.1740">
    <property type="entry name" value="Transmembrane protein 14-like"/>
    <property type="match status" value="1"/>
</dbReference>
<dbReference type="GO" id="GO:0070453">
    <property type="term" value="P:regulation of heme biosynthetic process"/>
    <property type="evidence" value="ECO:0007669"/>
    <property type="project" value="TreeGrafter"/>
</dbReference>
<reference evidence="7" key="1">
    <citation type="journal article" date="2014" name="PLoS Negl. Trop. Dis.">
        <title>Identification and characterization of seminal fluid proteins in the Asian tiger mosquito, Aedes albopictus.</title>
        <authorList>
            <person name="Boes K.E."/>
            <person name="Ribeiro J.M."/>
            <person name="Wong A."/>
            <person name="Harrington L.C."/>
            <person name="Wolfner M.F."/>
            <person name="Sirot L.K."/>
        </authorList>
    </citation>
    <scope>NUCLEOTIDE SEQUENCE</scope>
    <source>
        <tissue evidence="7">Reproductive organs</tissue>
    </source>
</reference>
<keyword evidence="9" id="KW-1185">Reference proteome</keyword>
<sequence length="126" mass="13530">MIDVVGIIFALLVAAGGIFGYVKAGSLPSLIAGVSFGILLGVGAYFNSIQEPIPLIQIIFLVLLGGLMGFRWMRTGNFMPPGMITVLSVAVLVWTCVIYRDHLPFASKPEVTDNVPKADETVTMMQ</sequence>
<keyword evidence="3 6" id="KW-0812">Transmembrane</keyword>
<evidence type="ECO:0000256" key="2">
    <source>
        <dbReference type="ARBA" id="ARBA00007590"/>
    </source>
</evidence>
<organism evidence="7">
    <name type="scientific">Aedes albopictus</name>
    <name type="common">Asian tiger mosquito</name>
    <name type="synonym">Stegomyia albopicta</name>
    <dbReference type="NCBI Taxonomy" id="7160"/>
    <lineage>
        <taxon>Eukaryota</taxon>
        <taxon>Metazoa</taxon>
        <taxon>Ecdysozoa</taxon>
        <taxon>Arthropoda</taxon>
        <taxon>Hexapoda</taxon>
        <taxon>Insecta</taxon>
        <taxon>Pterygota</taxon>
        <taxon>Neoptera</taxon>
        <taxon>Endopterygota</taxon>
        <taxon>Diptera</taxon>
        <taxon>Nematocera</taxon>
        <taxon>Culicoidea</taxon>
        <taxon>Culicidae</taxon>
        <taxon>Culicinae</taxon>
        <taxon>Aedini</taxon>
        <taxon>Aedes</taxon>
        <taxon>Stegomyia</taxon>
    </lineage>
</organism>
<dbReference type="OrthoDB" id="5620at2759"/>
<dbReference type="Pfam" id="PF03647">
    <property type="entry name" value="Tmemb_14"/>
    <property type="match status" value="1"/>
</dbReference>
<evidence type="ECO:0000256" key="1">
    <source>
        <dbReference type="ARBA" id="ARBA00004370"/>
    </source>
</evidence>
<dbReference type="EMBL" id="GAPW01006033">
    <property type="protein sequence ID" value="JAC07565.1"/>
    <property type="molecule type" value="mRNA"/>
</dbReference>
<dbReference type="InterPro" id="IPR044890">
    <property type="entry name" value="TMEM14_sf"/>
</dbReference>
<reference evidence="9" key="2">
    <citation type="journal article" date="2015" name="Proc. Natl. Acad. Sci. U.S.A.">
        <title>Genome sequence of the Asian Tiger mosquito, Aedes albopictus, reveals insights into its biology, genetics, and evolution.</title>
        <authorList>
            <person name="Chen X.G."/>
            <person name="Jiang X."/>
            <person name="Gu J."/>
            <person name="Xu M."/>
            <person name="Wu Y."/>
            <person name="Deng Y."/>
            <person name="Zhang C."/>
            <person name="Bonizzoni M."/>
            <person name="Dermauw W."/>
            <person name="Vontas J."/>
            <person name="Armbruster P."/>
            <person name="Huang X."/>
            <person name="Yang Y."/>
            <person name="Zhang H."/>
            <person name="He W."/>
            <person name="Peng H."/>
            <person name="Liu Y."/>
            <person name="Wu K."/>
            <person name="Chen J."/>
            <person name="Lirakis M."/>
            <person name="Topalis P."/>
            <person name="Van Leeuwen T."/>
            <person name="Hall A.B."/>
            <person name="Jiang X."/>
            <person name="Thorpe C."/>
            <person name="Mueller R.L."/>
            <person name="Sun C."/>
            <person name="Waterhouse R.M."/>
            <person name="Yan G."/>
            <person name="Tu Z.J."/>
            <person name="Fang X."/>
            <person name="James A.A."/>
        </authorList>
    </citation>
    <scope>NUCLEOTIDE SEQUENCE [LARGE SCALE GENOMIC DNA]</scope>
    <source>
        <strain evidence="9">Foshan</strain>
    </source>
</reference>
<dbReference type="VEuPathDB" id="VectorBase:AALC636_015549"/>
<dbReference type="STRING" id="7160.A0A023EFJ0"/>
<evidence type="ECO:0000256" key="6">
    <source>
        <dbReference type="SAM" id="Phobius"/>
    </source>
</evidence>
<dbReference type="EnsemblMetazoa" id="AALFPA23_004001.R4732">
    <property type="protein sequence ID" value="AALFPA23_004001.P4732"/>
    <property type="gene ID" value="AALFPA23_004001"/>
</dbReference>
<comment type="subcellular location">
    <subcellularLocation>
        <location evidence="1">Membrane</location>
    </subcellularLocation>
</comment>
<evidence type="ECO:0000313" key="9">
    <source>
        <dbReference type="Proteomes" id="UP000069940"/>
    </source>
</evidence>
<evidence type="ECO:0000256" key="4">
    <source>
        <dbReference type="ARBA" id="ARBA00022989"/>
    </source>
</evidence>
<reference evidence="8" key="3">
    <citation type="submission" date="2025-05" db="UniProtKB">
        <authorList>
            <consortium name="EnsemblMetazoa"/>
        </authorList>
    </citation>
    <scope>IDENTIFICATION</scope>
    <source>
        <strain evidence="8">Foshan</strain>
    </source>
</reference>
<dbReference type="VEuPathDB" id="VectorBase:AALFPA_042067"/>
<dbReference type="VEuPathDB" id="VectorBase:AALF006068"/>
<evidence type="ECO:0000256" key="3">
    <source>
        <dbReference type="ARBA" id="ARBA00022692"/>
    </source>
</evidence>
<dbReference type="PANTHER" id="PTHR12668">
    <property type="entry name" value="TRANSMEMBRANE PROTEIN 14, 15"/>
    <property type="match status" value="1"/>
</dbReference>
<keyword evidence="5 6" id="KW-0472">Membrane</keyword>
<accession>A0A023EFJ0</accession>